<evidence type="ECO:0000313" key="2">
    <source>
        <dbReference type="Proteomes" id="UP000054783"/>
    </source>
</evidence>
<keyword evidence="2" id="KW-1185">Reference proteome</keyword>
<protein>
    <submittedName>
        <fullName evidence="1">Uncharacterized protein</fullName>
    </submittedName>
</protein>
<organism evidence="1 2">
    <name type="scientific">Trichinella patagoniensis</name>
    <dbReference type="NCBI Taxonomy" id="990121"/>
    <lineage>
        <taxon>Eukaryota</taxon>
        <taxon>Metazoa</taxon>
        <taxon>Ecdysozoa</taxon>
        <taxon>Nematoda</taxon>
        <taxon>Enoplea</taxon>
        <taxon>Dorylaimia</taxon>
        <taxon>Trichinellida</taxon>
        <taxon>Trichinellidae</taxon>
        <taxon>Trichinella</taxon>
    </lineage>
</organism>
<sequence>MDGWMDAYIHGTLMASPTSGTDGSQRRKRKLLLLLKMNYQLNAHHFFNHLLIIVLCLQMPYSEETVETNITTTNDMLTTPNNETETTTIEADRTITTVELETDNVEMKKSNDRHTPTVKVPISFMLKPVDHKIMCIQLTPESNYVDIEITTDKQKVVFLVTAEKNLVHWTVWETEGSKFQGYFETHCNVNQTETYPQIEITIMTSQNALIRLTGNRESYYDRHLNNESATGVVIRNAHNRTAMSCEKLFLINKMKLMKTKLKRKLII</sequence>
<name>A0A0V1A125_9BILA</name>
<dbReference type="OrthoDB" id="5919317at2759"/>
<gene>
    <name evidence="1" type="ORF">T12_7742</name>
</gene>
<evidence type="ECO:0000313" key="1">
    <source>
        <dbReference type="EMBL" id="KRY18624.1"/>
    </source>
</evidence>
<comment type="caution">
    <text evidence="1">The sequence shown here is derived from an EMBL/GenBank/DDBJ whole genome shotgun (WGS) entry which is preliminary data.</text>
</comment>
<accession>A0A0V1A125</accession>
<reference evidence="1 2" key="1">
    <citation type="submission" date="2015-01" db="EMBL/GenBank/DDBJ databases">
        <title>Evolution of Trichinella species and genotypes.</title>
        <authorList>
            <person name="Korhonen P.K."/>
            <person name="Edoardo P."/>
            <person name="Giuseppe L.R."/>
            <person name="Gasser R.B."/>
        </authorList>
    </citation>
    <scope>NUCLEOTIDE SEQUENCE [LARGE SCALE GENOMIC DNA]</scope>
    <source>
        <strain evidence="1">ISS2496</strain>
    </source>
</reference>
<dbReference type="EMBL" id="JYDQ01000044">
    <property type="protein sequence ID" value="KRY18624.1"/>
    <property type="molecule type" value="Genomic_DNA"/>
</dbReference>
<dbReference type="AlphaFoldDB" id="A0A0V1A125"/>
<proteinExistence type="predicted"/>
<dbReference type="Proteomes" id="UP000054783">
    <property type="component" value="Unassembled WGS sequence"/>
</dbReference>